<dbReference type="Gene3D" id="3.90.320.10">
    <property type="match status" value="1"/>
</dbReference>
<sequence>MILKVLTTKRQIREYIKSFDNQFIPKVVSIGEFLQKAIVVDGKKFIDEDLKRIYLYKAVKDLDIEKLGLNKNFLDFFKNSDLIFGFLNEVYLERVNLDEIDLADTYQEYSEHIALLKEIYVNYKKLLDSEGFVDKITIEDFRINEGFFENIEKIELEVLGYLSKFEREILNKIPINIEVSFEVTKFNKNLINKMFGDFKEGRYIIDYHTKNVLFYEEVDRKMDVEVTHFSKRADQANFVFASIEEFVNDGIKPEKIAVILPDENFSEYLKLFDNANEGKTNLNFAMGDSFVNSEIYKKLKAIYDYISENDEIAYLKCKDYLEEFQTSDIFKFIDNNTSEKEKKILDEELYKLKKLNAYLQNHTKQEVLKFILERLSALSFDDVKGGKVTVMGVLESRGADFDAVVIVDFNEEFVPNVNEKDFFLNTSIRRKVNLPTREDKEALQKNYYYTLFTSKKVKLSFVKNEEKSISRFAYELGIDDGKNGDSYYAEVLYKFSQPEKVEYQEKFELPKVLYPTTLDILLSCPKRYYLSNILGISNEIEEEEFFGSRFHSIMENIDKLKFSTYLEYYDYIISNLLKDVNKRDYFYIKSVWDDRILEFAKKDFEFLSGNITTEVTKQRPKNDFILKARYDRIIDNMAFDYKTSTKSQNYEESTQAEFYKYILPNHKIYFWDIYNVKLVEVNPELKNLDEKLSQIKNISFKTEDEKNCKYCEFQFSCNL</sequence>
<dbReference type="Pfam" id="PF12705">
    <property type="entry name" value="PDDEXK_1"/>
    <property type="match status" value="1"/>
</dbReference>
<name>A0AAJ4UY46_9BACT</name>
<dbReference type="InterPro" id="IPR038726">
    <property type="entry name" value="PDDEXK_AddAB-type"/>
</dbReference>
<dbReference type="Proteomes" id="UP000298805">
    <property type="component" value="Chromosome"/>
</dbReference>
<dbReference type="InterPro" id="IPR027417">
    <property type="entry name" value="P-loop_NTPase"/>
</dbReference>
<dbReference type="RefSeq" id="WP_123351486.1">
    <property type="nucleotide sequence ID" value="NZ_CP027432.2"/>
</dbReference>
<evidence type="ECO:0000313" key="4">
    <source>
        <dbReference type="Proteomes" id="UP000272781"/>
    </source>
</evidence>
<dbReference type="Gene3D" id="1.10.486.10">
    <property type="entry name" value="PCRA, domain 4"/>
    <property type="match status" value="1"/>
</dbReference>
<dbReference type="EMBL" id="CP027432">
    <property type="protein sequence ID" value="QCI28700.1"/>
    <property type="molecule type" value="Genomic_DNA"/>
</dbReference>
<protein>
    <submittedName>
        <fullName evidence="3">PD-(D/E)XK nuclease superfamily protein</fullName>
    </submittedName>
</protein>
<evidence type="ECO:0000313" key="2">
    <source>
        <dbReference type="EMBL" id="QCI28700.1"/>
    </source>
</evidence>
<dbReference type="EMBL" id="RJVK01000001">
    <property type="protein sequence ID" value="ROR40567.1"/>
    <property type="molecule type" value="Genomic_DNA"/>
</dbReference>
<proteinExistence type="predicted"/>
<dbReference type="Gene3D" id="3.40.50.300">
    <property type="entry name" value="P-loop containing nucleotide triphosphate hydrolases"/>
    <property type="match status" value="1"/>
</dbReference>
<evidence type="ECO:0000313" key="5">
    <source>
        <dbReference type="Proteomes" id="UP000298805"/>
    </source>
</evidence>
<evidence type="ECO:0000259" key="1">
    <source>
        <dbReference type="Pfam" id="PF12705"/>
    </source>
</evidence>
<evidence type="ECO:0000313" key="3">
    <source>
        <dbReference type="EMBL" id="ROR40567.1"/>
    </source>
</evidence>
<organism evidence="3 4">
    <name type="scientific">Caminibacter pacificus</name>
    <dbReference type="NCBI Taxonomy" id="1424653"/>
    <lineage>
        <taxon>Bacteria</taxon>
        <taxon>Pseudomonadati</taxon>
        <taxon>Campylobacterota</taxon>
        <taxon>Epsilonproteobacteria</taxon>
        <taxon>Nautiliales</taxon>
        <taxon>Nautiliaceae</taxon>
        <taxon>Caminibacter</taxon>
    </lineage>
</organism>
<gene>
    <name evidence="2" type="ORF">C6V80_06885</name>
    <name evidence="3" type="ORF">EDC58_0046</name>
</gene>
<dbReference type="SUPFAM" id="SSF52540">
    <property type="entry name" value="P-loop containing nucleoside triphosphate hydrolases"/>
    <property type="match status" value="1"/>
</dbReference>
<feature type="domain" description="PD-(D/E)XK endonuclease-like" evidence="1">
    <location>
        <begin position="515"/>
        <end position="718"/>
    </location>
</feature>
<reference evidence="2" key="3">
    <citation type="submission" date="2019-06" db="EMBL/GenBank/DDBJ databases">
        <title>A comparative analysis of the Nautiliaceae.</title>
        <authorList>
            <person name="Grosche A."/>
            <person name="Smedile F."/>
            <person name="Vetriani C."/>
        </authorList>
    </citation>
    <scope>NUCLEOTIDE SEQUENCE</scope>
    <source>
        <strain evidence="2">TB6</strain>
    </source>
</reference>
<reference evidence="3 4" key="2">
    <citation type="submission" date="2018-11" db="EMBL/GenBank/DDBJ databases">
        <title>Genomic Encyclopedia of Type Strains, Phase IV (KMG-IV): sequencing the most valuable type-strain genomes for metagenomic binning, comparative biology and taxonomic classification.</title>
        <authorList>
            <person name="Goeker M."/>
        </authorList>
    </citation>
    <scope>NUCLEOTIDE SEQUENCE [LARGE SCALE GENOMIC DNA]</scope>
    <source>
        <strain evidence="3 4">DSM 27783</strain>
    </source>
</reference>
<dbReference type="AlphaFoldDB" id="A0AAJ4UY46"/>
<dbReference type="InterPro" id="IPR011604">
    <property type="entry name" value="PDDEXK-like_dom_sf"/>
</dbReference>
<keyword evidence="5" id="KW-1185">Reference proteome</keyword>
<reference evidence="5" key="1">
    <citation type="submission" date="2018-03" db="EMBL/GenBank/DDBJ databases">
        <title>A comparative analysis of the Nautiliaceae.</title>
        <authorList>
            <person name="Grosche A."/>
            <person name="Smedile F."/>
            <person name="Vetriani C."/>
        </authorList>
    </citation>
    <scope>NUCLEOTIDE SEQUENCE [LARGE SCALE GENOMIC DNA]</scope>
    <source>
        <strain evidence="5">TB6</strain>
    </source>
</reference>
<dbReference type="Proteomes" id="UP000272781">
    <property type="component" value="Unassembled WGS sequence"/>
</dbReference>
<accession>A0AAJ4UY46</accession>